<evidence type="ECO:0000313" key="2">
    <source>
        <dbReference type="Proteomes" id="UP001430990"/>
    </source>
</evidence>
<keyword evidence="2" id="KW-1185">Reference proteome</keyword>
<dbReference type="RefSeq" id="WP_063983206.1">
    <property type="nucleotide sequence ID" value="NZ_CP088100.1"/>
</dbReference>
<sequence length="291" mass="32446">MVDAGIRARVVRFLNGDFVPEDLARIFLFARDRCDGREPVQEIGDFVAHKAERNKGIVTREVRDWALIAFFMSFFNRHPPGANPYITNRSLPSQFVPWLHATLRRAPPRLRKFPMAKAKKLVETIEQKIVRTNFGTISVERLNAEELDYIDKLTSSFVVRPAFTSDRLFTDLKATLRSSGVLEPKESNAFDQQKRLTELFAVTLMHGCAVDLGDGLNTTLMASDPINGGPISVDAGIPVPNPGGVPLAIATAMYKTELSPQGNMEEDLINAPQPWAFELELRPNGLLCRLG</sequence>
<accession>A0ABY3QB78</accession>
<proteinExistence type="predicted"/>
<dbReference type="EMBL" id="CP088100">
    <property type="protein sequence ID" value="UFW83105.1"/>
    <property type="molecule type" value="Genomic_DNA"/>
</dbReference>
<organism evidence="1 2">
    <name type="scientific">Bradyrhizobium barranii</name>
    <dbReference type="NCBI Taxonomy" id="2992140"/>
    <lineage>
        <taxon>Bacteria</taxon>
        <taxon>Pseudomonadati</taxon>
        <taxon>Pseudomonadota</taxon>
        <taxon>Alphaproteobacteria</taxon>
        <taxon>Hyphomicrobiales</taxon>
        <taxon>Nitrobacteraceae</taxon>
        <taxon>Bradyrhizobium</taxon>
    </lineage>
</organism>
<gene>
    <name evidence="1" type="ORF">BjapCC829_24320</name>
</gene>
<dbReference type="Proteomes" id="UP001430990">
    <property type="component" value="Chromosome"/>
</dbReference>
<reference evidence="1" key="1">
    <citation type="submission" date="2021-11" db="EMBL/GenBank/DDBJ databases">
        <title>Australian commercial rhizobial inoculants.</title>
        <authorList>
            <person name="Kohlmeier M.G."/>
            <person name="O'Hara G.W."/>
            <person name="Colombi E."/>
            <person name="Ramsay J.P."/>
            <person name="Terpolilli J."/>
        </authorList>
    </citation>
    <scope>NUCLEOTIDE SEQUENCE</scope>
    <source>
        <strain evidence="1">CC829</strain>
    </source>
</reference>
<name>A0ABY3QB78_9BRAD</name>
<evidence type="ECO:0000313" key="1">
    <source>
        <dbReference type="EMBL" id="UFW83105.1"/>
    </source>
</evidence>
<protein>
    <submittedName>
        <fullName evidence="1">Uncharacterized protein</fullName>
    </submittedName>
</protein>